<accession>A0A654ELS5</accession>
<name>A0A654ELS5_ARATH</name>
<organism evidence="1 2">
    <name type="scientific">Arabidopsis thaliana</name>
    <name type="common">Mouse-ear cress</name>
    <dbReference type="NCBI Taxonomy" id="3702"/>
    <lineage>
        <taxon>Eukaryota</taxon>
        <taxon>Viridiplantae</taxon>
        <taxon>Streptophyta</taxon>
        <taxon>Embryophyta</taxon>
        <taxon>Tracheophyta</taxon>
        <taxon>Spermatophyta</taxon>
        <taxon>Magnoliopsida</taxon>
        <taxon>eudicotyledons</taxon>
        <taxon>Gunneridae</taxon>
        <taxon>Pentapetalae</taxon>
        <taxon>rosids</taxon>
        <taxon>malvids</taxon>
        <taxon>Brassicales</taxon>
        <taxon>Brassicaceae</taxon>
        <taxon>Camelineae</taxon>
        <taxon>Arabidopsis</taxon>
    </lineage>
</organism>
<evidence type="ECO:0000313" key="1">
    <source>
        <dbReference type="EMBL" id="VYS49718.1"/>
    </source>
</evidence>
<reference evidence="1 2" key="1">
    <citation type="submission" date="2019-11" db="EMBL/GenBank/DDBJ databases">
        <authorList>
            <person name="Jiao W.-B."/>
            <person name="Schneeberger K."/>
        </authorList>
    </citation>
    <scope>NUCLEOTIDE SEQUENCE [LARGE SCALE GENOMIC DNA]</scope>
    <source>
        <strain evidence="2">cv. An-1</strain>
    </source>
</reference>
<dbReference type="ExpressionAtlas" id="A0A654ELS5">
    <property type="expression patterns" value="baseline and differential"/>
</dbReference>
<dbReference type="Pfam" id="PF02536">
    <property type="entry name" value="mTERF"/>
    <property type="match status" value="1"/>
</dbReference>
<sequence>MKIHDGPKLQFLQSRGASSTELTEIVSTVPKFVGKKDGNCRVSANLSADTMISSKSLYKWIRVPKLGMPQKLLFPLLISDSGPLCVKEKFEESLKKVVEIGFDPTTSKFVKPLHVFYQMSDKTIEEKVRLCCGRCTGNLQEVALLFEILRGKDNSDDSNLEDMWFERKRSPSSVEEVSAFHTYLVRIESMIKIGSSSFVSFH</sequence>
<dbReference type="AlphaFoldDB" id="A0A654ELS5"/>
<dbReference type="EMBL" id="CACRSJ010000104">
    <property type="protein sequence ID" value="VYS49718.1"/>
    <property type="molecule type" value="Genomic_DNA"/>
</dbReference>
<protein>
    <submittedName>
        <fullName evidence="1">Uncharacterized protein</fullName>
    </submittedName>
</protein>
<evidence type="ECO:0000313" key="2">
    <source>
        <dbReference type="Proteomes" id="UP000426265"/>
    </source>
</evidence>
<dbReference type="GO" id="GO:0003676">
    <property type="term" value="F:nucleic acid binding"/>
    <property type="evidence" value="ECO:0007669"/>
    <property type="project" value="InterPro"/>
</dbReference>
<proteinExistence type="predicted"/>
<dbReference type="Proteomes" id="UP000426265">
    <property type="component" value="Unassembled WGS sequence"/>
</dbReference>
<gene>
    <name evidence="1" type="ORF">AN1_LOCUS5192</name>
</gene>
<dbReference type="InterPro" id="IPR003690">
    <property type="entry name" value="MTERF"/>
</dbReference>